<evidence type="ECO:0000313" key="2">
    <source>
        <dbReference type="Proteomes" id="UP000596742"/>
    </source>
</evidence>
<organism evidence="1 2">
    <name type="scientific">Mytilus galloprovincialis</name>
    <name type="common">Mediterranean mussel</name>
    <dbReference type="NCBI Taxonomy" id="29158"/>
    <lineage>
        <taxon>Eukaryota</taxon>
        <taxon>Metazoa</taxon>
        <taxon>Spiralia</taxon>
        <taxon>Lophotrochozoa</taxon>
        <taxon>Mollusca</taxon>
        <taxon>Bivalvia</taxon>
        <taxon>Autobranchia</taxon>
        <taxon>Pteriomorphia</taxon>
        <taxon>Mytilida</taxon>
        <taxon>Mytiloidea</taxon>
        <taxon>Mytilidae</taxon>
        <taxon>Mytilinae</taxon>
        <taxon>Mytilus</taxon>
    </lineage>
</organism>
<dbReference type="Proteomes" id="UP000596742">
    <property type="component" value="Unassembled WGS sequence"/>
</dbReference>
<comment type="caution">
    <text evidence="1">The sequence shown here is derived from an EMBL/GenBank/DDBJ whole genome shotgun (WGS) entry which is preliminary data.</text>
</comment>
<gene>
    <name evidence="1" type="ORF">MGAL_10B089109</name>
</gene>
<evidence type="ECO:0000313" key="1">
    <source>
        <dbReference type="EMBL" id="VDI35284.1"/>
    </source>
</evidence>
<proteinExistence type="predicted"/>
<dbReference type="EMBL" id="UYJE01005227">
    <property type="protein sequence ID" value="VDI35284.1"/>
    <property type="molecule type" value="Genomic_DNA"/>
</dbReference>
<name>A0A8B6EIK4_MYTGA</name>
<dbReference type="AlphaFoldDB" id="A0A8B6EIK4"/>
<sequence length="84" mass="9631">MGKIEDNMTEMQRKLLNVEQKAAFSIDTCTFKKKLCSYLKDRFTCNPWLDPTSDVEFKNENKILRANGLAKETSAYKQAVSFAS</sequence>
<dbReference type="OrthoDB" id="6153257at2759"/>
<keyword evidence="2" id="KW-1185">Reference proteome</keyword>
<accession>A0A8B6EIK4</accession>
<protein>
    <submittedName>
        <fullName evidence="1">Uncharacterized protein</fullName>
    </submittedName>
</protein>
<reference evidence="1" key="1">
    <citation type="submission" date="2018-11" db="EMBL/GenBank/DDBJ databases">
        <authorList>
            <person name="Alioto T."/>
            <person name="Alioto T."/>
        </authorList>
    </citation>
    <scope>NUCLEOTIDE SEQUENCE</scope>
</reference>